<protein>
    <submittedName>
        <fullName evidence="2">Uncharacterized protein</fullName>
    </submittedName>
</protein>
<evidence type="ECO:0000313" key="2">
    <source>
        <dbReference type="EMBL" id="MXQ92529.1"/>
    </source>
</evidence>
<dbReference type="EMBL" id="VBQZ03000083">
    <property type="protein sequence ID" value="MXQ92529.1"/>
    <property type="molecule type" value="Genomic_DNA"/>
</dbReference>
<keyword evidence="3" id="KW-1185">Reference proteome</keyword>
<organism evidence="2 3">
    <name type="scientific">Bos mutus</name>
    <name type="common">wild yak</name>
    <dbReference type="NCBI Taxonomy" id="72004"/>
    <lineage>
        <taxon>Eukaryota</taxon>
        <taxon>Metazoa</taxon>
        <taxon>Chordata</taxon>
        <taxon>Craniata</taxon>
        <taxon>Vertebrata</taxon>
        <taxon>Euteleostomi</taxon>
        <taxon>Mammalia</taxon>
        <taxon>Eutheria</taxon>
        <taxon>Laurasiatheria</taxon>
        <taxon>Artiodactyla</taxon>
        <taxon>Ruminantia</taxon>
        <taxon>Pecora</taxon>
        <taxon>Bovidae</taxon>
        <taxon>Bovinae</taxon>
        <taxon>Bos</taxon>
    </lineage>
</organism>
<evidence type="ECO:0000256" key="1">
    <source>
        <dbReference type="SAM" id="MobiDB-lite"/>
    </source>
</evidence>
<reference evidence="2" key="1">
    <citation type="submission" date="2019-10" db="EMBL/GenBank/DDBJ databases">
        <title>The sequence and de novo assembly of the wild yak genome.</title>
        <authorList>
            <person name="Liu Y."/>
        </authorList>
    </citation>
    <scope>NUCLEOTIDE SEQUENCE [LARGE SCALE GENOMIC DNA]</scope>
    <source>
        <strain evidence="2">WY2019</strain>
    </source>
</reference>
<dbReference type="AlphaFoldDB" id="A0A6B0RR22"/>
<proteinExistence type="predicted"/>
<feature type="region of interest" description="Disordered" evidence="1">
    <location>
        <begin position="58"/>
        <end position="77"/>
    </location>
</feature>
<comment type="caution">
    <text evidence="2">The sequence shown here is derived from an EMBL/GenBank/DDBJ whole genome shotgun (WGS) entry which is preliminary data.</text>
</comment>
<feature type="region of interest" description="Disordered" evidence="1">
    <location>
        <begin position="1"/>
        <end position="47"/>
    </location>
</feature>
<dbReference type="Proteomes" id="UP000322234">
    <property type="component" value="Unassembled WGS sequence"/>
</dbReference>
<accession>A0A6B0RR22</accession>
<evidence type="ECO:0000313" key="3">
    <source>
        <dbReference type="Proteomes" id="UP000322234"/>
    </source>
</evidence>
<gene>
    <name evidence="2" type="ORF">E5288_WYG001093</name>
</gene>
<sequence length="77" mass="8267">MGLPGHKGPGDQLSDPPGARQMDPVIIHYNSTGLTDPRSPYTLSSGLSWCCDKNLQRPLLNQSQSPDEVQPPEGVSP</sequence>
<name>A0A6B0RR22_9CETA</name>